<feature type="domain" description="CHAT" evidence="2">
    <location>
        <begin position="1291"/>
        <end position="1595"/>
    </location>
</feature>
<evidence type="ECO:0000256" key="1">
    <source>
        <dbReference type="SAM" id="MobiDB-lite"/>
    </source>
</evidence>
<dbReference type="Pfam" id="PF12770">
    <property type="entry name" value="CHAT"/>
    <property type="match status" value="1"/>
</dbReference>
<sequence length="1996" mass="215706">MSSTTILDLTATPQEQAPLPALLRNVRRATDAGDDPFMPPGYLQARACFELGPTARGATAVSQKFEVQADEVLVIELADGGVLITSASELQASLARSRPDLLGSQGEILFDRLRADGAATRGLAADLVGGLISRVFALAVGASDDAIISDARAKLGELTRGRGSEAIELGVSWLGTKALMWAIEKRLERQPGIYCWQAVQGAAAAESDEQARARAQRELQAAAAAGEPVLVFVHGTGSSTRGSFGDLQLDERELWSILEREFDGRIYAFEHRTLSESPIENARQLLAALPAGLRLSLVTHSRGGLVGDLICLENFDSLIEHYRSDLPATGETDTAAATVVQRELGDAHGEQRQLLRALASELAEKKPVVQRYVRVASPAQGTRLASGNLDVFLSGLLTLLGQIPFFFGNPLYSACKRVVLEIARRRTSAHLVPGIEAMLPESPMARLLRDAPVRPGIEMAVIAGDIEGGGMLQRLGVLLTDFLLFDNLDNDLVVDTDSMYAGIAPQARARALFDRGAAVSHFAYFSNLDTRAALRDWLVSDDVGSLAAFQPLPGPFAGAAMPAAGLRRGGEAAAADLPVVVVLPGVMGSHLQVRRRDRVWFDPLDIASGGLDKIAWGQPEVEAEELFGMFYGDLCKFLAASHRVECFAYDWRQPLDVLGERLAALLDRLLQETTQPIRLLAHSMGGLVVRACIHRRRPVMDALMARPGARLVMLGTPNQGAYSMVENLLGKGDTLRSLVRLDVRHDMREVLQLVCGFRGALQLLPKPGFVDCFQGQPDGGLNGQQLQRAETWQGYRPKVKDFWFGDGNSATPSQAELDEGSWLWRQDGDATPSLPKDYEQQSVYVFGVARNTPCGIREEKGRLKMVGTPQGDGTVTWASGRIENIGSYYYMPAQHGDLPSTSEYHPALAELLHSGASGALLRSPPAVRGEGEVRPVVYDAGPPTLASGEAVAVGLLGGAPRNRVAARSKRRLEVAVRAMDLRFLDLPILLGHYEFDPISGAEALIDRELLGGDLGERYNLGLYAGPRGSATVVLRLPNAQERRRGSLRGAVVCGLGRYDGSLNIEDLTAAVRAGVLRYLLQAIDVLGDEDRDLPLATLLLGYNSSASVSVAASVEALVRGVVEANARFHEATRRHMRVSRVEIVELYQDTAITAAYALRRVPERLAAVLGRHGVALVCRPQLQQGEGWRRRLFDRSGSAYSYWPRLMITDDADRRQPLETAPAPLPAAVAASGEAAGRPLRVTRTAVSDRLRFLYVGQRARAESIVHQRQPGLVEMLVRQQIHSSVWQESFGRALFQLMVPNDFKDAARQLERIVLVVDEYTANLPWELMFADSPGGGGEQLPLALRTPVVRQFATAEFRRQVRQGFERRAFVVGNPSVEGFTRAFPDPRRPDASNPPPLPGAESEANEVAALLQAMGYQVLPAIGADWRACDVLTRLYQENHRLLHISAHGIFDQLHADGRRRSGVVLSDGLLLSAAEIRAMETVPELVFLSCCHLGKIDTAVAADAVPGATVRDGNLLAASVARELIDCGVRCVIVAGWAIDDQGALVFGNAFYRHLLVERLSFGEAVYEARKAVWKSNAQDITWGAFQAYGDPGWRAEPRLESGGNADADYASVEELLDELVSRRASLARASRQQTRREIDACATSLRRLLKERCPAGWLRLPSVQFAVGALWADLGQFAEARTCYLDALRSEDDASEVPIGAIEQLANIEARLGEASADAGLIERALARLADLDQVVAAAGRQKDAVAPAPAGGERSALRGGAAKRLASLHATRLLAAWHESGERQAVDTAVVAAMDGALLDSVRSYAAGEGRPGERSFRPYHVLNRLALQALLPDDGQRAAAIALAEHCRLGVTAGNAGDGGAWGAVVAAEALLVERLLDQQLLQAGEPGERAHEEVARAYDETLANLALRPRDLDSIVSQIGMLSRFCAARRVSTGDSGWQLAAERLDALAEHVWPGTGRRAAGAAASPVAGDAPPRSRRPRRTRPAADV</sequence>
<feature type="region of interest" description="Disordered" evidence="1">
    <location>
        <begin position="1966"/>
        <end position="1996"/>
    </location>
</feature>
<dbReference type="Gene3D" id="3.40.50.1820">
    <property type="entry name" value="alpha/beta hydrolase"/>
    <property type="match status" value="1"/>
</dbReference>
<dbReference type="Proteomes" id="UP000020218">
    <property type="component" value="Unassembled WGS sequence"/>
</dbReference>
<evidence type="ECO:0000313" key="5">
    <source>
        <dbReference type="Proteomes" id="UP000020218"/>
    </source>
</evidence>
<dbReference type="PATRIC" id="fig|1454001.3.peg.3861"/>
<protein>
    <submittedName>
        <fullName evidence="4">CHAT domain protein</fullName>
    </submittedName>
</protein>
<feature type="compositionally biased region" description="Low complexity" evidence="1">
    <location>
        <begin position="1966"/>
        <end position="1981"/>
    </location>
</feature>
<dbReference type="Pfam" id="PF02450">
    <property type="entry name" value="LCAT"/>
    <property type="match status" value="1"/>
</dbReference>
<evidence type="ECO:0000259" key="3">
    <source>
        <dbReference type="Pfam" id="PF24096"/>
    </source>
</evidence>
<dbReference type="InterPro" id="IPR055803">
    <property type="entry name" value="DUF7379"/>
</dbReference>
<dbReference type="InterPro" id="IPR029058">
    <property type="entry name" value="AB_hydrolase_fold"/>
</dbReference>
<organism evidence="4 5">
    <name type="scientific">Candidatus Accumulibacter adjunctus</name>
    <dbReference type="NCBI Taxonomy" id="1454001"/>
    <lineage>
        <taxon>Bacteria</taxon>
        <taxon>Pseudomonadati</taxon>
        <taxon>Pseudomonadota</taxon>
        <taxon>Betaproteobacteria</taxon>
        <taxon>Candidatus Accumulibacter</taxon>
    </lineage>
</organism>
<gene>
    <name evidence="4" type="ORF">AW08_03836</name>
</gene>
<keyword evidence="5" id="KW-1185">Reference proteome</keyword>
<dbReference type="GO" id="GO:0006629">
    <property type="term" value="P:lipid metabolic process"/>
    <property type="evidence" value="ECO:0007669"/>
    <property type="project" value="InterPro"/>
</dbReference>
<proteinExistence type="predicted"/>
<feature type="compositionally biased region" description="Basic residues" evidence="1">
    <location>
        <begin position="1983"/>
        <end position="1996"/>
    </location>
</feature>
<evidence type="ECO:0000259" key="2">
    <source>
        <dbReference type="Pfam" id="PF12770"/>
    </source>
</evidence>
<dbReference type="SUPFAM" id="SSF53474">
    <property type="entry name" value="alpha/beta-Hydrolases"/>
    <property type="match status" value="2"/>
</dbReference>
<dbReference type="STRING" id="1454001.AW08_03836"/>
<name>A0A011NHU4_9PROT</name>
<dbReference type="InterPro" id="IPR024983">
    <property type="entry name" value="CHAT_dom"/>
</dbReference>
<dbReference type="EMBL" id="JFAX01000043">
    <property type="protein sequence ID" value="EXI63915.1"/>
    <property type="molecule type" value="Genomic_DNA"/>
</dbReference>
<dbReference type="PANTHER" id="PTHR37946">
    <property type="entry name" value="SLL1969 PROTEIN"/>
    <property type="match status" value="1"/>
</dbReference>
<dbReference type="InterPro" id="IPR003386">
    <property type="entry name" value="LACT/PDAT_acylTrfase"/>
</dbReference>
<reference evidence="4" key="1">
    <citation type="submission" date="2014-02" db="EMBL/GenBank/DDBJ databases">
        <title>Expanding our view of genomic diversity in Candidatus Accumulibacter clades.</title>
        <authorList>
            <person name="Skennerton C.T."/>
            <person name="Barr J.J."/>
            <person name="Slater F.R."/>
            <person name="Bond P.L."/>
            <person name="Tyson G.W."/>
        </authorList>
    </citation>
    <scope>NUCLEOTIDE SEQUENCE [LARGE SCALE GENOMIC DNA]</scope>
</reference>
<feature type="domain" description="DUF7379" evidence="3">
    <location>
        <begin position="230"/>
        <end position="307"/>
    </location>
</feature>
<evidence type="ECO:0000313" key="4">
    <source>
        <dbReference type="EMBL" id="EXI63915.1"/>
    </source>
</evidence>
<accession>A0A011NHU4</accession>
<dbReference type="PANTHER" id="PTHR37946:SF1">
    <property type="entry name" value="SLL1969 PROTEIN"/>
    <property type="match status" value="1"/>
</dbReference>
<feature type="region of interest" description="Disordered" evidence="1">
    <location>
        <begin position="1383"/>
        <end position="1405"/>
    </location>
</feature>
<dbReference type="Pfam" id="PF24096">
    <property type="entry name" value="DUF7379"/>
    <property type="match status" value="1"/>
</dbReference>
<dbReference type="GO" id="GO:0008374">
    <property type="term" value="F:O-acyltransferase activity"/>
    <property type="evidence" value="ECO:0007669"/>
    <property type="project" value="InterPro"/>
</dbReference>
<comment type="caution">
    <text evidence="4">The sequence shown here is derived from an EMBL/GenBank/DDBJ whole genome shotgun (WGS) entry which is preliminary data.</text>
</comment>